<reference evidence="3 4" key="2">
    <citation type="submission" date="2024-07" db="EMBL/GenBank/DDBJ databases">
        <authorList>
            <person name="Akdeniz Z."/>
        </authorList>
    </citation>
    <scope>NUCLEOTIDE SEQUENCE [LARGE SCALE GENOMIC DNA]</scope>
</reference>
<name>A0AA86QGC1_9EUKA</name>
<keyword evidence="4" id="KW-1185">Reference proteome</keyword>
<evidence type="ECO:0000313" key="3">
    <source>
        <dbReference type="EMBL" id="CAL6103954.1"/>
    </source>
</evidence>
<keyword evidence="1" id="KW-0472">Membrane</keyword>
<feature type="transmembrane region" description="Helical" evidence="1">
    <location>
        <begin position="107"/>
        <end position="128"/>
    </location>
</feature>
<sequence>MIILILSLSTNSKEKIDHCFSCVFKKNINNGLSIKLSKLCQNSNKTTISVLYKNEQIISTTFNNQIENNQLNVKYLNDITVQIEQDGARYIFYKRSDNTIEKSKRKILRITSAVVIILVFLVLFALFVSKKCYAQKQKSKRRNVIVVSTPKHSEMHTTKILSQ</sequence>
<comment type="caution">
    <text evidence="2">The sequence shown here is derived from an EMBL/GenBank/DDBJ whole genome shotgun (WGS) entry which is preliminary data.</text>
</comment>
<accession>A0AA86QGC1</accession>
<dbReference type="Proteomes" id="UP001642409">
    <property type="component" value="Unassembled WGS sequence"/>
</dbReference>
<evidence type="ECO:0000313" key="4">
    <source>
        <dbReference type="Proteomes" id="UP001642409"/>
    </source>
</evidence>
<reference evidence="2" key="1">
    <citation type="submission" date="2023-06" db="EMBL/GenBank/DDBJ databases">
        <authorList>
            <person name="Kurt Z."/>
        </authorList>
    </citation>
    <scope>NUCLEOTIDE SEQUENCE</scope>
</reference>
<protein>
    <submittedName>
        <fullName evidence="3">Hypothetical_protein</fullName>
    </submittedName>
</protein>
<gene>
    <name evidence="2" type="ORF">HINF_LOCUS43392</name>
    <name evidence="3" type="ORF">HINF_LOCUS72441</name>
</gene>
<evidence type="ECO:0000313" key="2">
    <source>
        <dbReference type="EMBL" id="CAI9955747.1"/>
    </source>
</evidence>
<dbReference type="AlphaFoldDB" id="A0AA86QGC1"/>
<evidence type="ECO:0000256" key="1">
    <source>
        <dbReference type="SAM" id="Phobius"/>
    </source>
</evidence>
<keyword evidence="1" id="KW-1133">Transmembrane helix</keyword>
<keyword evidence="1" id="KW-0812">Transmembrane</keyword>
<organism evidence="2">
    <name type="scientific">Hexamita inflata</name>
    <dbReference type="NCBI Taxonomy" id="28002"/>
    <lineage>
        <taxon>Eukaryota</taxon>
        <taxon>Metamonada</taxon>
        <taxon>Diplomonadida</taxon>
        <taxon>Hexamitidae</taxon>
        <taxon>Hexamitinae</taxon>
        <taxon>Hexamita</taxon>
    </lineage>
</organism>
<dbReference type="EMBL" id="CAXDID020000574">
    <property type="protein sequence ID" value="CAL6103954.1"/>
    <property type="molecule type" value="Genomic_DNA"/>
</dbReference>
<dbReference type="EMBL" id="CATOUU010000866">
    <property type="protein sequence ID" value="CAI9955747.1"/>
    <property type="molecule type" value="Genomic_DNA"/>
</dbReference>
<proteinExistence type="predicted"/>